<dbReference type="Pfam" id="PF00326">
    <property type="entry name" value="Peptidase_S9"/>
    <property type="match status" value="1"/>
</dbReference>
<dbReference type="PANTHER" id="PTHR11731">
    <property type="entry name" value="PROTEASE FAMILY S9B,C DIPEPTIDYL-PEPTIDASE IV-RELATED"/>
    <property type="match status" value="1"/>
</dbReference>
<dbReference type="Gene3D" id="2.140.10.30">
    <property type="entry name" value="Dipeptidylpeptidase IV, N-terminal domain"/>
    <property type="match status" value="1"/>
</dbReference>
<dbReference type="OMA" id="VTHMTPQ"/>
<evidence type="ECO:0000259" key="2">
    <source>
        <dbReference type="Pfam" id="PF00326"/>
    </source>
</evidence>
<dbReference type="SUPFAM" id="SSF53474">
    <property type="entry name" value="alpha/beta-Hydrolases"/>
    <property type="match status" value="1"/>
</dbReference>
<dbReference type="GO" id="GO:0008239">
    <property type="term" value="F:dipeptidyl-peptidase activity"/>
    <property type="evidence" value="ECO:0007669"/>
    <property type="project" value="TreeGrafter"/>
</dbReference>
<feature type="compositionally biased region" description="Basic and acidic residues" evidence="1">
    <location>
        <begin position="7"/>
        <end position="22"/>
    </location>
</feature>
<sequence>MDNVNESEVHEPRNLGGIHREFSSSPSSDENDLPIPVDMRKPFAIERKPFSHLIDHCRSHRLKSYRTAARTSFTNFTLTIRQSSSTTPASSSNSNGEVLRLYSIGRPSSDSTENTLLCTDVQVGEMRSEKTNDGTVNVLRWKTLLEANSNDTSTERSVPREEELLRQRLRQLIGGIGHYEFNQTHSLFLYSTNSKIYMLNDSASEEHPTVKELDLNLPGSSPMDVKFCPVNVELKSFVLNGDLYLYYNENVHRLTITGDEKLKVKTAGVASYIVQEEFDRVTGYWWCPKTNGNKYYILYEENDATSVDMISINCPAELLDNAEIMRYPRCGKKNVDWNLKIVEIRLIFDEIGRKSIEKAMLHCVFDLRNLFPWAEYMIRAGWIPDAQGVWLQLLSRLQKKLALVYVPLKLFVGSDHDITDHNLSEIIVIYEEETADFIIKDHNYLTFLETSLTNIKSGAFSFIWCHGKLGYSHLYLIKSTLPPKNGQPYCQVSMCQSSEVALTHGEFEVCRKAEPHVDKLRGLVYFLANRESWIESQLYCIDYLHPAMNAHCLTSPGFSYGFHRDAKAFLVWEYENRPWSVLVIPRTNFSTPYQTTIHRISHSEHNGLPHAELMFVVASKEQVIDVHLLTNTSIESDSEEVKKHEEYPPEVFSWRCQNNRLFYGCLLRPNHFDPDCVYPVILYVYGGPEVQLVRNVYTGSMNLTKLTSLGFAVVFIDGRGSSNRGMPFEQDMWGNMGSVELEDQIEGLKHISSHSKCLDLNRLAIMGWSYGGYLALMGLAKHGEYFRAAVAGAPVANWELYDTGYTERYMGMPDANVDGYYKSSVLTHVKNFPDEPGRLLLLHGLVDENVHFSHTSAIIGALIKAGKPYQLQIYPTERHAMCNFDAGVHMEATVLDFFVHVLGTVIIVQR</sequence>
<feature type="domain" description="Peptidase S9 prolyl oligopeptidase catalytic" evidence="2">
    <location>
        <begin position="701"/>
        <end position="903"/>
    </location>
</feature>
<dbReference type="SUPFAM" id="SSF82171">
    <property type="entry name" value="DPP6 N-terminal domain-like"/>
    <property type="match status" value="1"/>
</dbReference>
<protein>
    <submittedName>
        <fullName evidence="5">Dipeptidyl peptidase 8</fullName>
    </submittedName>
</protein>
<evidence type="ECO:0000256" key="1">
    <source>
        <dbReference type="SAM" id="MobiDB-lite"/>
    </source>
</evidence>
<keyword evidence="4" id="KW-1185">Reference proteome</keyword>
<dbReference type="GO" id="GO:0008236">
    <property type="term" value="F:serine-type peptidase activity"/>
    <property type="evidence" value="ECO:0007669"/>
    <property type="project" value="InterPro"/>
</dbReference>
<dbReference type="InterPro" id="IPR001375">
    <property type="entry name" value="Peptidase_S9_cat"/>
</dbReference>
<organism evidence="4 5">
    <name type="scientific">Romanomermis culicivorax</name>
    <name type="common">Nematode worm</name>
    <dbReference type="NCBI Taxonomy" id="13658"/>
    <lineage>
        <taxon>Eukaryota</taxon>
        <taxon>Metazoa</taxon>
        <taxon>Ecdysozoa</taxon>
        <taxon>Nematoda</taxon>
        <taxon>Enoplea</taxon>
        <taxon>Dorylaimia</taxon>
        <taxon>Mermithida</taxon>
        <taxon>Mermithoidea</taxon>
        <taxon>Mermithidae</taxon>
        <taxon>Romanomermis</taxon>
    </lineage>
</organism>
<dbReference type="InterPro" id="IPR029058">
    <property type="entry name" value="AB_hydrolase_fold"/>
</dbReference>
<dbReference type="Gene3D" id="3.40.50.1820">
    <property type="entry name" value="alpha/beta hydrolase"/>
    <property type="match status" value="1"/>
</dbReference>
<dbReference type="AlphaFoldDB" id="A0A915I2Q4"/>
<dbReference type="Pfam" id="PF00930">
    <property type="entry name" value="DPPIV_N"/>
    <property type="match status" value="1"/>
</dbReference>
<reference evidence="5" key="1">
    <citation type="submission" date="2022-11" db="UniProtKB">
        <authorList>
            <consortium name="WormBaseParasite"/>
        </authorList>
    </citation>
    <scope>IDENTIFICATION</scope>
</reference>
<evidence type="ECO:0000313" key="5">
    <source>
        <dbReference type="WBParaSite" id="nRc.2.0.1.t08408-RA"/>
    </source>
</evidence>
<feature type="domain" description="Dipeptidylpeptidase IV N-terminal" evidence="3">
    <location>
        <begin position="209"/>
        <end position="557"/>
    </location>
</feature>
<dbReference type="GO" id="GO:0006508">
    <property type="term" value="P:proteolysis"/>
    <property type="evidence" value="ECO:0007669"/>
    <property type="project" value="InterPro"/>
</dbReference>
<accession>A0A915I2Q4</accession>
<evidence type="ECO:0000259" key="3">
    <source>
        <dbReference type="Pfam" id="PF00930"/>
    </source>
</evidence>
<dbReference type="Proteomes" id="UP000887565">
    <property type="component" value="Unplaced"/>
</dbReference>
<dbReference type="WBParaSite" id="nRc.2.0.1.t08408-RA">
    <property type="protein sequence ID" value="nRc.2.0.1.t08408-RA"/>
    <property type="gene ID" value="nRc.2.0.1.g08408"/>
</dbReference>
<name>A0A915I2Q4_ROMCU</name>
<dbReference type="InterPro" id="IPR050278">
    <property type="entry name" value="Serine_Prot_S9B/DPPIV"/>
</dbReference>
<evidence type="ECO:0000313" key="4">
    <source>
        <dbReference type="Proteomes" id="UP000887565"/>
    </source>
</evidence>
<feature type="region of interest" description="Disordered" evidence="1">
    <location>
        <begin position="1"/>
        <end position="35"/>
    </location>
</feature>
<proteinExistence type="predicted"/>
<dbReference type="InterPro" id="IPR002469">
    <property type="entry name" value="Peptidase_S9B_N"/>
</dbReference>
<dbReference type="PANTHER" id="PTHR11731:SF193">
    <property type="entry name" value="DIPEPTIDYL PEPTIDASE 9"/>
    <property type="match status" value="1"/>
</dbReference>